<comment type="caution">
    <text evidence="3">The sequence shown here is derived from an EMBL/GenBank/DDBJ whole genome shotgun (WGS) entry which is preliminary data.</text>
</comment>
<evidence type="ECO:0000313" key="4">
    <source>
        <dbReference type="Proteomes" id="UP001291623"/>
    </source>
</evidence>
<dbReference type="AlphaFoldDB" id="A0AAE1S5V0"/>
<dbReference type="EMBL" id="JAVYJV010000008">
    <property type="protein sequence ID" value="KAK4364919.1"/>
    <property type="molecule type" value="Genomic_DNA"/>
</dbReference>
<sequence>MDIGEEGSTEAGSIHVEGETILVDALTNSRKLGHDESIFSINDEHVTTYLVPHYHDDTFFVVNSVRLPRHVADKRMFCGTALVEFSSEKDAANILKQNLVYDGVELELKPK</sequence>
<dbReference type="Proteomes" id="UP001291623">
    <property type="component" value="Unassembled WGS sequence"/>
</dbReference>
<feature type="domain" description="RRM" evidence="2">
    <location>
        <begin position="19"/>
        <end position="111"/>
    </location>
</feature>
<dbReference type="GO" id="GO:0003723">
    <property type="term" value="F:RNA binding"/>
    <property type="evidence" value="ECO:0007669"/>
    <property type="project" value="UniProtKB-UniRule"/>
</dbReference>
<keyword evidence="4" id="KW-1185">Reference proteome</keyword>
<evidence type="ECO:0000259" key="2">
    <source>
        <dbReference type="PROSITE" id="PS50102"/>
    </source>
</evidence>
<gene>
    <name evidence="3" type="ORF">RND71_016277</name>
</gene>
<keyword evidence="1" id="KW-0694">RNA-binding</keyword>
<evidence type="ECO:0000313" key="3">
    <source>
        <dbReference type="EMBL" id="KAK4364919.1"/>
    </source>
</evidence>
<dbReference type="InterPro" id="IPR012677">
    <property type="entry name" value="Nucleotide-bd_a/b_plait_sf"/>
</dbReference>
<organism evidence="3 4">
    <name type="scientific">Anisodus tanguticus</name>
    <dbReference type="NCBI Taxonomy" id="243964"/>
    <lineage>
        <taxon>Eukaryota</taxon>
        <taxon>Viridiplantae</taxon>
        <taxon>Streptophyta</taxon>
        <taxon>Embryophyta</taxon>
        <taxon>Tracheophyta</taxon>
        <taxon>Spermatophyta</taxon>
        <taxon>Magnoliopsida</taxon>
        <taxon>eudicotyledons</taxon>
        <taxon>Gunneridae</taxon>
        <taxon>Pentapetalae</taxon>
        <taxon>asterids</taxon>
        <taxon>lamiids</taxon>
        <taxon>Solanales</taxon>
        <taxon>Solanaceae</taxon>
        <taxon>Solanoideae</taxon>
        <taxon>Hyoscyameae</taxon>
        <taxon>Anisodus</taxon>
    </lineage>
</organism>
<dbReference type="InterPro" id="IPR000504">
    <property type="entry name" value="RRM_dom"/>
</dbReference>
<dbReference type="Gene3D" id="3.30.70.330">
    <property type="match status" value="1"/>
</dbReference>
<protein>
    <recommendedName>
        <fullName evidence="2">RRM domain-containing protein</fullName>
    </recommendedName>
</protein>
<reference evidence="3" key="1">
    <citation type="submission" date="2023-12" db="EMBL/GenBank/DDBJ databases">
        <title>Genome assembly of Anisodus tanguticus.</title>
        <authorList>
            <person name="Wang Y.-J."/>
        </authorList>
    </citation>
    <scope>NUCLEOTIDE SEQUENCE</scope>
    <source>
        <strain evidence="3">KB-2021</strain>
        <tissue evidence="3">Leaf</tissue>
    </source>
</reference>
<evidence type="ECO:0000256" key="1">
    <source>
        <dbReference type="PROSITE-ProRule" id="PRU00176"/>
    </source>
</evidence>
<proteinExistence type="predicted"/>
<dbReference type="PROSITE" id="PS50102">
    <property type="entry name" value="RRM"/>
    <property type="match status" value="1"/>
</dbReference>
<accession>A0AAE1S5V0</accession>
<name>A0AAE1S5V0_9SOLA</name>